<keyword evidence="4" id="KW-1185">Reference proteome</keyword>
<accession>A0A4S4FJV5</accession>
<protein>
    <submittedName>
        <fullName evidence="2">DUF3846 domain-containing protein</fullName>
    </submittedName>
</protein>
<dbReference type="RefSeq" id="WP_136427060.1">
    <property type="nucleotide sequence ID" value="NZ_SSSM01000003.1"/>
</dbReference>
<dbReference type="EMBL" id="SSSM01000003">
    <property type="protein sequence ID" value="THG31940.1"/>
    <property type="molecule type" value="Genomic_DNA"/>
</dbReference>
<dbReference type="InterPro" id="IPR024559">
    <property type="entry name" value="DUF3846"/>
</dbReference>
<evidence type="ECO:0000313" key="2">
    <source>
        <dbReference type="EMBL" id="THG30703.1"/>
    </source>
</evidence>
<dbReference type="Proteomes" id="UP000309133">
    <property type="component" value="Unassembled WGS sequence"/>
</dbReference>
<gene>
    <name evidence="3" type="ORF">E6C64_07815</name>
    <name evidence="2" type="ORF">E6C64_08670</name>
</gene>
<evidence type="ECO:0000313" key="3">
    <source>
        <dbReference type="EMBL" id="THG31940.1"/>
    </source>
</evidence>
<sequence>MHGIVIPAVEHILPHVTRVQGYRDIQSVVRGPFESIEMEDPNFEMLVNEEGKLTLLPTNRRATLLMYVHNPKLAERDIICGDALLVGPTDHMGEGTDIPQEIADLILGRQLFDIQMPDDDPDTIKTVEHGFTNWTNAYAAVVRLRRHYDRDFKVIPA</sequence>
<organism evidence="2 4">
    <name type="scientific">Naasia lichenicola</name>
    <dbReference type="NCBI Taxonomy" id="2565933"/>
    <lineage>
        <taxon>Bacteria</taxon>
        <taxon>Bacillati</taxon>
        <taxon>Actinomycetota</taxon>
        <taxon>Actinomycetes</taxon>
        <taxon>Micrococcales</taxon>
        <taxon>Microbacteriaceae</taxon>
        <taxon>Naasia</taxon>
    </lineage>
</organism>
<dbReference type="AlphaFoldDB" id="A0A4S4FJV5"/>
<dbReference type="EMBL" id="SSSM01000004">
    <property type="protein sequence ID" value="THG30703.1"/>
    <property type="molecule type" value="Genomic_DNA"/>
</dbReference>
<evidence type="ECO:0000313" key="4">
    <source>
        <dbReference type="Proteomes" id="UP000309133"/>
    </source>
</evidence>
<feature type="domain" description="DUF3846" evidence="1">
    <location>
        <begin position="5"/>
        <end position="106"/>
    </location>
</feature>
<reference evidence="2 4" key="1">
    <citation type="submission" date="2019-04" db="EMBL/GenBank/DDBJ databases">
        <authorList>
            <person name="Jiang L."/>
        </authorList>
    </citation>
    <scope>NUCLEOTIDE SEQUENCE [LARGE SCALE GENOMIC DNA]</scope>
    <source>
        <strain evidence="2 4">YIM 131853</strain>
    </source>
</reference>
<dbReference type="OrthoDB" id="2088281at2"/>
<comment type="caution">
    <text evidence="2">The sequence shown here is derived from an EMBL/GenBank/DDBJ whole genome shotgun (WGS) entry which is preliminary data.</text>
</comment>
<dbReference type="Pfam" id="PF12957">
    <property type="entry name" value="DUF3846"/>
    <property type="match status" value="1"/>
</dbReference>
<proteinExistence type="predicted"/>
<evidence type="ECO:0000259" key="1">
    <source>
        <dbReference type="Pfam" id="PF12957"/>
    </source>
</evidence>
<name>A0A4S4FJV5_9MICO</name>